<organism evidence="1 2">
    <name type="scientific">Melia azedarach</name>
    <name type="common">Chinaberry tree</name>
    <dbReference type="NCBI Taxonomy" id="155640"/>
    <lineage>
        <taxon>Eukaryota</taxon>
        <taxon>Viridiplantae</taxon>
        <taxon>Streptophyta</taxon>
        <taxon>Embryophyta</taxon>
        <taxon>Tracheophyta</taxon>
        <taxon>Spermatophyta</taxon>
        <taxon>Magnoliopsida</taxon>
        <taxon>eudicotyledons</taxon>
        <taxon>Gunneridae</taxon>
        <taxon>Pentapetalae</taxon>
        <taxon>rosids</taxon>
        <taxon>malvids</taxon>
        <taxon>Sapindales</taxon>
        <taxon>Meliaceae</taxon>
        <taxon>Melia</taxon>
    </lineage>
</organism>
<sequence length="291" mass="33132">MAVFSTQNPWVFAFGILGNIVSFVVFLAPLPTFYRVYKKKSTEGFQSLPYVVALFSAMLWIYYATMKSDAFLLITINAFGCVIETIYLALYITFAPKQARIYTLRLLLLLNFVGFCSILLLSHFLAKGPARIRLLGWVCVAFNVSVFAAPLSIMRLVIRTKSVEFMPFNLSLFLTLSAITWFFYGLFLKDFYIAVPNTLGFVFGIVQMILYAIYRNYKPAVKDVELPAEHTVDIAKLSTSTITSEDQSETNHDNENSKTNIDDDRNEQRDKSEDHREKSQESCGQDPLNKC</sequence>
<dbReference type="Proteomes" id="UP001164539">
    <property type="component" value="Chromosome 1"/>
</dbReference>
<gene>
    <name evidence="1" type="ORF">OWV82_001715</name>
</gene>
<keyword evidence="1" id="KW-0813">Transport</keyword>
<proteinExistence type="predicted"/>
<accession>A0ACC1YYW5</accession>
<evidence type="ECO:0000313" key="1">
    <source>
        <dbReference type="EMBL" id="KAJ4728842.1"/>
    </source>
</evidence>
<comment type="caution">
    <text evidence="1">The sequence shown here is derived from an EMBL/GenBank/DDBJ whole genome shotgun (WGS) entry which is preliminary data.</text>
</comment>
<name>A0ACC1YYW5_MELAZ</name>
<keyword evidence="1" id="KW-0762">Sugar transport</keyword>
<reference evidence="1 2" key="1">
    <citation type="journal article" date="2023" name="Science">
        <title>Complex scaffold remodeling in plant triterpene biosynthesis.</title>
        <authorList>
            <person name="De La Pena R."/>
            <person name="Hodgson H."/>
            <person name="Liu J.C."/>
            <person name="Stephenson M.J."/>
            <person name="Martin A.C."/>
            <person name="Owen C."/>
            <person name="Harkess A."/>
            <person name="Leebens-Mack J."/>
            <person name="Jimenez L.E."/>
            <person name="Osbourn A."/>
            <person name="Sattely E.S."/>
        </authorList>
    </citation>
    <scope>NUCLEOTIDE SEQUENCE [LARGE SCALE GENOMIC DNA]</scope>
    <source>
        <strain evidence="2">cv. JPN11</strain>
        <tissue evidence="1">Leaf</tissue>
    </source>
</reference>
<keyword evidence="2" id="KW-1185">Reference proteome</keyword>
<dbReference type="EMBL" id="CM051394">
    <property type="protein sequence ID" value="KAJ4728842.1"/>
    <property type="molecule type" value="Genomic_DNA"/>
</dbReference>
<evidence type="ECO:0000313" key="2">
    <source>
        <dbReference type="Proteomes" id="UP001164539"/>
    </source>
</evidence>
<protein>
    <submittedName>
        <fullName evidence="1">Bidirectional sugar transporter SWEET</fullName>
    </submittedName>
</protein>